<dbReference type="WBParaSite" id="NBR_0000978801-mRNA-1">
    <property type="protein sequence ID" value="NBR_0000978801-mRNA-1"/>
    <property type="gene ID" value="NBR_0000978801"/>
</dbReference>
<dbReference type="AlphaFoldDB" id="A0A158QZA1"/>
<dbReference type="Proteomes" id="UP000271162">
    <property type="component" value="Unassembled WGS sequence"/>
</dbReference>
<dbReference type="OMA" id="FIERTYC"/>
<proteinExistence type="predicted"/>
<name>A0A158QZA1_NIPBR</name>
<protein>
    <submittedName>
        <fullName evidence="3">CUB domain-containing protein</fullName>
    </submittedName>
</protein>
<dbReference type="EMBL" id="UYSL01020198">
    <property type="protein sequence ID" value="VDL73378.1"/>
    <property type="molecule type" value="Genomic_DNA"/>
</dbReference>
<evidence type="ECO:0000313" key="3">
    <source>
        <dbReference type="WBParaSite" id="NBR_0000978801-mRNA-1"/>
    </source>
</evidence>
<reference evidence="3" key="1">
    <citation type="submission" date="2016-04" db="UniProtKB">
        <authorList>
            <consortium name="WormBaseParasite"/>
        </authorList>
    </citation>
    <scope>IDENTIFICATION</scope>
</reference>
<evidence type="ECO:0000313" key="1">
    <source>
        <dbReference type="EMBL" id="VDL73378.1"/>
    </source>
</evidence>
<organism evidence="3">
    <name type="scientific">Nippostrongylus brasiliensis</name>
    <name type="common">Rat hookworm</name>
    <dbReference type="NCBI Taxonomy" id="27835"/>
    <lineage>
        <taxon>Eukaryota</taxon>
        <taxon>Metazoa</taxon>
        <taxon>Ecdysozoa</taxon>
        <taxon>Nematoda</taxon>
        <taxon>Chromadorea</taxon>
        <taxon>Rhabditida</taxon>
        <taxon>Rhabditina</taxon>
        <taxon>Rhabditomorpha</taxon>
        <taxon>Strongyloidea</taxon>
        <taxon>Heligmosomidae</taxon>
        <taxon>Nippostrongylus</taxon>
    </lineage>
</organism>
<reference evidence="1 2" key="2">
    <citation type="submission" date="2018-11" db="EMBL/GenBank/DDBJ databases">
        <authorList>
            <consortium name="Pathogen Informatics"/>
        </authorList>
    </citation>
    <scope>NUCLEOTIDE SEQUENCE [LARGE SCALE GENOMIC DNA]</scope>
</reference>
<sequence>MAGGSSYVQVCYCVVAWELSFNEQQPIGGNKLATYGNGRYVFVLGNKKTDRGERIHYSTFDLECVDLYLSVKTRYNVKGLQDIGYVTGFYALSPTLVVIVDYTESYTNVKQTAVILDSDSYTGQYFIERTYCAATSVAFFFVHCVVGETECVVFAPPNNSRQINGVVPSFCCHLIPKFPWSARSDRSISPFIQIVNAQVQMQLGVAISRWESPQFINTSELAFFLDRGQGICPDPLTIVIVNITPDPRTGFPKDAYCQMPIDSKALHTPSGQITLLTTYARPAESYQAHLARLLQHLCRHVWQAFYFTAENCNWLAPMFLHIALGITSVRSKLMYNPAAKTEAGNLSSMAY</sequence>
<gene>
    <name evidence="1" type="ORF">NBR_LOCUS9789</name>
</gene>
<evidence type="ECO:0000313" key="2">
    <source>
        <dbReference type="Proteomes" id="UP000271162"/>
    </source>
</evidence>
<keyword evidence="2" id="KW-1185">Reference proteome</keyword>
<accession>A0A158QZA1</accession>